<protein>
    <submittedName>
        <fullName evidence="3">Thioesterase</fullName>
    </submittedName>
</protein>
<dbReference type="RefSeq" id="WP_019691131.1">
    <property type="nucleotide sequence ID" value="NZ_AFOY02000021.1"/>
</dbReference>
<dbReference type="eggNOG" id="COG3208">
    <property type="taxonomic scope" value="Bacteria"/>
</dbReference>
<dbReference type="AlphaFoldDB" id="A0A010SEG3"/>
<dbReference type="HOGENOM" id="CLU_070456_1_1_6"/>
<dbReference type="InterPro" id="IPR029058">
    <property type="entry name" value="AB_hydrolase_fold"/>
</dbReference>
<proteinExistence type="inferred from homology"/>
<evidence type="ECO:0000313" key="3">
    <source>
        <dbReference type="EMBL" id="EXF91595.1"/>
    </source>
</evidence>
<evidence type="ECO:0000256" key="1">
    <source>
        <dbReference type="ARBA" id="ARBA00007169"/>
    </source>
</evidence>
<organism evidence="3 4">
    <name type="scientific">Pseudomonas fluorescens HK44</name>
    <dbReference type="NCBI Taxonomy" id="1042209"/>
    <lineage>
        <taxon>Bacteria</taxon>
        <taxon>Pseudomonadati</taxon>
        <taxon>Pseudomonadota</taxon>
        <taxon>Gammaproteobacteria</taxon>
        <taxon>Pseudomonadales</taxon>
        <taxon>Pseudomonadaceae</taxon>
        <taxon>Pseudomonas</taxon>
    </lineage>
</organism>
<dbReference type="OrthoDB" id="8480037at2"/>
<dbReference type="InterPro" id="IPR001031">
    <property type="entry name" value="Thioesterase"/>
</dbReference>
<dbReference type="Pfam" id="PF00975">
    <property type="entry name" value="Thioesterase"/>
    <property type="match status" value="1"/>
</dbReference>
<comment type="similarity">
    <text evidence="1">Belongs to the thioesterase family.</text>
</comment>
<dbReference type="GO" id="GO:0008610">
    <property type="term" value="P:lipid biosynthetic process"/>
    <property type="evidence" value="ECO:0007669"/>
    <property type="project" value="TreeGrafter"/>
</dbReference>
<dbReference type="Gene3D" id="3.40.50.1820">
    <property type="entry name" value="alpha/beta hydrolase"/>
    <property type="match status" value="1"/>
</dbReference>
<dbReference type="InterPro" id="IPR012223">
    <property type="entry name" value="TEII"/>
</dbReference>
<dbReference type="EMBL" id="AFOY02000021">
    <property type="protein sequence ID" value="EXF91595.1"/>
    <property type="molecule type" value="Genomic_DNA"/>
</dbReference>
<reference evidence="3 4" key="1">
    <citation type="journal article" date="2011" name="J. Bacteriol.">
        <title>Draft genome sequence of the polycyclic aromatic hydrocarbon-degrading, genetically engineered bioluminescent bioreporter Pseudomonas fluorescens HK44.</title>
        <authorList>
            <person name="Chauhan A."/>
            <person name="Layton A.C."/>
            <person name="Williams D.E."/>
            <person name="Smartt A.E."/>
            <person name="Ripp S."/>
            <person name="Karpinets T.V."/>
            <person name="Brown S.D."/>
            <person name="Sayler G.S."/>
        </authorList>
    </citation>
    <scope>NUCLEOTIDE SEQUENCE [LARGE SCALE GENOMIC DNA]</scope>
    <source>
        <strain evidence="3 4">HK44</strain>
    </source>
</reference>
<evidence type="ECO:0000259" key="2">
    <source>
        <dbReference type="Pfam" id="PF00975"/>
    </source>
</evidence>
<accession>A0A010SEG3</accession>
<gene>
    <name evidence="3" type="ORF">HK44_017285</name>
</gene>
<dbReference type="PANTHER" id="PTHR11487:SF0">
    <property type="entry name" value="S-ACYL FATTY ACID SYNTHASE THIOESTERASE, MEDIUM CHAIN"/>
    <property type="match status" value="1"/>
</dbReference>
<sequence length="249" mass="27715">MHARNTPWLTVISASQTTDVRLICFGESGADPEQFRSWTQALSEHIELLAFRQPGHGDPQNRTPYEQWPPLLVDAFAALQPYLSEPHALFGHGLGAILAYELAKLSEIHCPGQTRHLFISGCRSPDTRPASAPLHSLPNIRHGYAPSSPGALPDATAGDQLAAFEALIHGDLKLLESWADPSSRSLHIPMTAFYGSDDPLAPLESMVNWREFTRREFELIEMTGNHFFTITQRHRLLQIINTHLGLLSE</sequence>
<comment type="caution">
    <text evidence="3">The sequence shown here is derived from an EMBL/GenBank/DDBJ whole genome shotgun (WGS) entry which is preliminary data.</text>
</comment>
<feature type="domain" description="Thioesterase" evidence="2">
    <location>
        <begin position="21"/>
        <end position="242"/>
    </location>
</feature>
<dbReference type="SUPFAM" id="SSF53474">
    <property type="entry name" value="alpha/beta-Hydrolases"/>
    <property type="match status" value="1"/>
</dbReference>
<dbReference type="PANTHER" id="PTHR11487">
    <property type="entry name" value="THIOESTERASE"/>
    <property type="match status" value="1"/>
</dbReference>
<name>A0A010SEG3_PSEFL</name>
<evidence type="ECO:0000313" key="4">
    <source>
        <dbReference type="Proteomes" id="UP000022611"/>
    </source>
</evidence>
<dbReference type="PATRIC" id="fig|1042209.11.peg.5620"/>
<dbReference type="Proteomes" id="UP000022611">
    <property type="component" value="Unassembled WGS sequence"/>
</dbReference>